<accession>A0A7X1FQI1</accession>
<reference evidence="1 2" key="1">
    <citation type="submission" date="2020-08" db="EMBL/GenBank/DDBJ databases">
        <title>The genome sequence of type strain Novosphingobium flavum NBRC 111647.</title>
        <authorList>
            <person name="Liu Y."/>
        </authorList>
    </citation>
    <scope>NUCLEOTIDE SEQUENCE [LARGE SCALE GENOMIC DNA]</scope>
    <source>
        <strain evidence="1 2">NBRC 111647</strain>
    </source>
</reference>
<keyword evidence="2" id="KW-1185">Reference proteome</keyword>
<organism evidence="1 2">
    <name type="scientific">Novosphingobium flavum</name>
    <dbReference type="NCBI Taxonomy" id="1778672"/>
    <lineage>
        <taxon>Bacteria</taxon>
        <taxon>Pseudomonadati</taxon>
        <taxon>Pseudomonadota</taxon>
        <taxon>Alphaproteobacteria</taxon>
        <taxon>Sphingomonadales</taxon>
        <taxon>Sphingomonadaceae</taxon>
        <taxon>Novosphingobium</taxon>
    </lineage>
</organism>
<gene>
    <name evidence="1" type="ORF">H7F51_05560</name>
</gene>
<name>A0A7X1FQI1_9SPHN</name>
<evidence type="ECO:0000313" key="1">
    <source>
        <dbReference type="EMBL" id="MBC2664974.1"/>
    </source>
</evidence>
<sequence length="117" mass="12803">MATIHRDPSRNSWGRGTWARLLGQILALADNRGELLRHAERAWASATFAGTRHTIALTFTGDEALAAGERLIDALPEHEFDISGHLVADAMVCAVEHSLLPEPVLTVELEVLLLEDL</sequence>
<protein>
    <submittedName>
        <fullName evidence="1">Uncharacterized protein</fullName>
    </submittedName>
</protein>
<dbReference type="AlphaFoldDB" id="A0A7X1FQI1"/>
<proteinExistence type="predicted"/>
<dbReference type="EMBL" id="JACLAW010000003">
    <property type="protein sequence ID" value="MBC2664974.1"/>
    <property type="molecule type" value="Genomic_DNA"/>
</dbReference>
<evidence type="ECO:0000313" key="2">
    <source>
        <dbReference type="Proteomes" id="UP000566813"/>
    </source>
</evidence>
<dbReference type="Proteomes" id="UP000566813">
    <property type="component" value="Unassembled WGS sequence"/>
</dbReference>
<comment type="caution">
    <text evidence="1">The sequence shown here is derived from an EMBL/GenBank/DDBJ whole genome shotgun (WGS) entry which is preliminary data.</text>
</comment>